<dbReference type="PANTHER" id="PTHR43767">
    <property type="entry name" value="LONG-CHAIN-FATTY-ACID--COA LIGASE"/>
    <property type="match status" value="1"/>
</dbReference>
<dbReference type="SUPFAM" id="SSF56801">
    <property type="entry name" value="Acetyl-CoA synthetase-like"/>
    <property type="match status" value="1"/>
</dbReference>
<dbReference type="Proteomes" id="UP000635606">
    <property type="component" value="Unassembled WGS sequence"/>
</dbReference>
<dbReference type="InterPro" id="IPR045851">
    <property type="entry name" value="AMP-bd_C_sf"/>
</dbReference>
<dbReference type="Pfam" id="PF13193">
    <property type="entry name" value="AMP-binding_C"/>
    <property type="match status" value="1"/>
</dbReference>
<dbReference type="AlphaFoldDB" id="A0A8J4ED77"/>
<dbReference type="InterPro" id="IPR050237">
    <property type="entry name" value="ATP-dep_AMP-bd_enzyme"/>
</dbReference>
<evidence type="ECO:0000313" key="4">
    <source>
        <dbReference type="EMBL" id="GIJ70419.1"/>
    </source>
</evidence>
<dbReference type="InterPro" id="IPR042099">
    <property type="entry name" value="ANL_N_sf"/>
</dbReference>
<dbReference type="InterPro" id="IPR020845">
    <property type="entry name" value="AMP-binding_CS"/>
</dbReference>
<dbReference type="Gene3D" id="3.40.50.12780">
    <property type="entry name" value="N-terminal domain of ligase-like"/>
    <property type="match status" value="1"/>
</dbReference>
<name>A0A8J4ED77_9ACTN</name>
<dbReference type="Gene3D" id="3.30.300.30">
    <property type="match status" value="1"/>
</dbReference>
<dbReference type="RefSeq" id="WP_203930322.1">
    <property type="nucleotide sequence ID" value="NZ_BOPH01000080.1"/>
</dbReference>
<protein>
    <submittedName>
        <fullName evidence="4">Long-chain-fatty-acid--CoA ligase</fullName>
    </submittedName>
</protein>
<dbReference type="PROSITE" id="PS00455">
    <property type="entry name" value="AMP_BINDING"/>
    <property type="match status" value="1"/>
</dbReference>
<dbReference type="InterPro" id="IPR000873">
    <property type="entry name" value="AMP-dep_synth/lig_dom"/>
</dbReference>
<evidence type="ECO:0000259" key="3">
    <source>
        <dbReference type="Pfam" id="PF13193"/>
    </source>
</evidence>
<proteinExistence type="predicted"/>
<keyword evidence="4" id="KW-0436">Ligase</keyword>
<accession>A0A8J4ED77</accession>
<organism evidence="4 5">
    <name type="scientific">Virgisporangium ochraceum</name>
    <dbReference type="NCBI Taxonomy" id="65505"/>
    <lineage>
        <taxon>Bacteria</taxon>
        <taxon>Bacillati</taxon>
        <taxon>Actinomycetota</taxon>
        <taxon>Actinomycetes</taxon>
        <taxon>Micromonosporales</taxon>
        <taxon>Micromonosporaceae</taxon>
        <taxon>Virgisporangium</taxon>
    </lineage>
</organism>
<dbReference type="GO" id="GO:0016878">
    <property type="term" value="F:acid-thiol ligase activity"/>
    <property type="evidence" value="ECO:0007669"/>
    <property type="project" value="UniProtKB-ARBA"/>
</dbReference>
<sequence length="500" mass="52619">MSTANRPPAPRTVPAQLAVRADADPERVAIETHGVGGLTFARWHRDALTLAGGLRARGVRRGDRVVLRFGARHWTDFAVAYCGVLAAGAVAVPCSDRLPPAELRYVVGHCAAVGVLHASDPVDTGVWQCGVGDLTAGGTTGAVTGAPADLEPPEPTDLAQILYTSGTTGRPKGVAATHANLTAGATGDPRRRPMTHSMHFLHAFPIGTNAAQTMLRHALDAHPAALTLPEFTPMRFARLVESRRVGTVFLVPSMAIELLASGVLDRFDTSSVLLIGSTAAALPPAVATALVAAFPRATVVNSYTSTEAAPAHTTMVFDPRRPGSVGRPSGGSLRITDPDGRPVPRGQTGEVWLRSPHSRAYYGDASASREVFHDGWVRMGDLGRLDADGHLYLVDRHQDVIKTGAYKVSTLQVEAAIHEHPAVREVAVVGVPHPVLGTVVAAALVLRDPLDLPALRGFLKDRLAGHELPARMVTVDALPRNAGGKVLKRQLAATILGDGA</sequence>
<feature type="compositionally biased region" description="Low complexity" evidence="1">
    <location>
        <begin position="322"/>
        <end position="332"/>
    </location>
</feature>
<dbReference type="EMBL" id="BOPH01000080">
    <property type="protein sequence ID" value="GIJ70419.1"/>
    <property type="molecule type" value="Genomic_DNA"/>
</dbReference>
<reference evidence="4" key="1">
    <citation type="submission" date="2021-01" db="EMBL/GenBank/DDBJ databases">
        <title>Whole genome shotgun sequence of Virgisporangium ochraceum NBRC 16418.</title>
        <authorList>
            <person name="Komaki H."/>
            <person name="Tamura T."/>
        </authorList>
    </citation>
    <scope>NUCLEOTIDE SEQUENCE</scope>
    <source>
        <strain evidence="4">NBRC 16418</strain>
    </source>
</reference>
<evidence type="ECO:0000256" key="1">
    <source>
        <dbReference type="SAM" id="MobiDB-lite"/>
    </source>
</evidence>
<comment type="caution">
    <text evidence="4">The sequence shown here is derived from an EMBL/GenBank/DDBJ whole genome shotgun (WGS) entry which is preliminary data.</text>
</comment>
<evidence type="ECO:0000259" key="2">
    <source>
        <dbReference type="Pfam" id="PF00501"/>
    </source>
</evidence>
<feature type="domain" description="AMP-dependent synthetase/ligase" evidence="2">
    <location>
        <begin position="20"/>
        <end position="357"/>
    </location>
</feature>
<keyword evidence="5" id="KW-1185">Reference proteome</keyword>
<dbReference type="InterPro" id="IPR025110">
    <property type="entry name" value="AMP-bd_C"/>
</dbReference>
<gene>
    <name evidence="4" type="ORF">Voc01_053360</name>
</gene>
<evidence type="ECO:0000313" key="5">
    <source>
        <dbReference type="Proteomes" id="UP000635606"/>
    </source>
</evidence>
<dbReference type="Pfam" id="PF00501">
    <property type="entry name" value="AMP-binding"/>
    <property type="match status" value="1"/>
</dbReference>
<feature type="domain" description="AMP-binding enzyme C-terminal" evidence="3">
    <location>
        <begin position="412"/>
        <end position="485"/>
    </location>
</feature>
<feature type="region of interest" description="Disordered" evidence="1">
    <location>
        <begin position="316"/>
        <end position="341"/>
    </location>
</feature>
<dbReference type="PANTHER" id="PTHR43767:SF1">
    <property type="entry name" value="NONRIBOSOMAL PEPTIDE SYNTHASE PES1 (EUROFUNG)-RELATED"/>
    <property type="match status" value="1"/>
</dbReference>